<keyword evidence="5" id="KW-1185">Reference proteome</keyword>
<evidence type="ECO:0000259" key="3">
    <source>
        <dbReference type="PROSITE" id="PS51938"/>
    </source>
</evidence>
<evidence type="ECO:0000259" key="2">
    <source>
        <dbReference type="PROSITE" id="PS51673"/>
    </source>
</evidence>
<accession>A0A6G1GV19</accession>
<proteinExistence type="predicted"/>
<dbReference type="OrthoDB" id="5422283at2759"/>
<dbReference type="InterPro" id="IPR024642">
    <property type="entry name" value="SUZ-C"/>
</dbReference>
<feature type="region of interest" description="Disordered" evidence="1">
    <location>
        <begin position="81"/>
        <end position="275"/>
    </location>
</feature>
<evidence type="ECO:0000313" key="4">
    <source>
        <dbReference type="EMBL" id="KAF1984803.1"/>
    </source>
</evidence>
<feature type="compositionally biased region" description="Polar residues" evidence="1">
    <location>
        <begin position="192"/>
        <end position="201"/>
    </location>
</feature>
<feature type="compositionally biased region" description="Basic and acidic residues" evidence="1">
    <location>
        <begin position="130"/>
        <end position="152"/>
    </location>
</feature>
<evidence type="ECO:0000256" key="1">
    <source>
        <dbReference type="SAM" id="MobiDB-lite"/>
    </source>
</evidence>
<sequence length="275" mass="30516">MSKTRAVPDAWDDDWEAVADKQENEPQNEETVLPVKLTKAERRAQHAEFNKKLWETAETPEQPLFLAARNDVPLKTDFKPAVKLLSRKPPPRTISQNDPAAGMAGMSIRDDEDDSEEEARKKNEASFAERQAKAQREREEKQRKYHEVRERLFGSPSAPDESSKKPSSSQNGGSRNSSRGKGRGRGDREAPSPSSGQSPARASNPRKQLYDPGYNPKPNSVFLQKRDTPEKSEKESRPSTPGEEQPIRAPRGPDGSGRGGFGFSPRGGKNGFPVV</sequence>
<name>A0A6G1GV19_9PEZI</name>
<dbReference type="PROSITE" id="PS51938">
    <property type="entry name" value="SUZ_C"/>
    <property type="match status" value="1"/>
</dbReference>
<dbReference type="Proteomes" id="UP000800041">
    <property type="component" value="Unassembled WGS sequence"/>
</dbReference>
<organism evidence="4 5">
    <name type="scientific">Aulographum hederae CBS 113979</name>
    <dbReference type="NCBI Taxonomy" id="1176131"/>
    <lineage>
        <taxon>Eukaryota</taxon>
        <taxon>Fungi</taxon>
        <taxon>Dikarya</taxon>
        <taxon>Ascomycota</taxon>
        <taxon>Pezizomycotina</taxon>
        <taxon>Dothideomycetes</taxon>
        <taxon>Pleosporomycetidae</taxon>
        <taxon>Aulographales</taxon>
        <taxon>Aulographaceae</taxon>
    </lineage>
</organism>
<feature type="compositionally biased region" description="Low complexity" evidence="1">
    <location>
        <begin position="167"/>
        <end position="177"/>
    </location>
</feature>
<reference evidence="4" key="1">
    <citation type="journal article" date="2020" name="Stud. Mycol.">
        <title>101 Dothideomycetes genomes: a test case for predicting lifestyles and emergence of pathogens.</title>
        <authorList>
            <person name="Haridas S."/>
            <person name="Albert R."/>
            <person name="Binder M."/>
            <person name="Bloem J."/>
            <person name="Labutti K."/>
            <person name="Salamov A."/>
            <person name="Andreopoulos B."/>
            <person name="Baker S."/>
            <person name="Barry K."/>
            <person name="Bills G."/>
            <person name="Bluhm B."/>
            <person name="Cannon C."/>
            <person name="Castanera R."/>
            <person name="Culley D."/>
            <person name="Daum C."/>
            <person name="Ezra D."/>
            <person name="Gonzalez J."/>
            <person name="Henrissat B."/>
            <person name="Kuo A."/>
            <person name="Liang C."/>
            <person name="Lipzen A."/>
            <person name="Lutzoni F."/>
            <person name="Magnuson J."/>
            <person name="Mondo S."/>
            <person name="Nolan M."/>
            <person name="Ohm R."/>
            <person name="Pangilinan J."/>
            <person name="Park H.-J."/>
            <person name="Ramirez L."/>
            <person name="Alfaro M."/>
            <person name="Sun H."/>
            <person name="Tritt A."/>
            <person name="Yoshinaga Y."/>
            <person name="Zwiers L.-H."/>
            <person name="Turgeon B."/>
            <person name="Goodwin S."/>
            <person name="Spatafora J."/>
            <person name="Crous P."/>
            <person name="Grigoriev I."/>
        </authorList>
    </citation>
    <scope>NUCLEOTIDE SEQUENCE</scope>
    <source>
        <strain evidence="4">CBS 113979</strain>
    </source>
</reference>
<gene>
    <name evidence="4" type="ORF">K402DRAFT_335881</name>
</gene>
<evidence type="ECO:0000313" key="5">
    <source>
        <dbReference type="Proteomes" id="UP000800041"/>
    </source>
</evidence>
<protein>
    <submittedName>
        <fullName evidence="4">Uncharacterized protein</fullName>
    </submittedName>
</protein>
<feature type="domain" description="SUZ-C" evidence="3">
    <location>
        <begin position="218"/>
        <end position="265"/>
    </location>
</feature>
<dbReference type="PROSITE" id="PS51673">
    <property type="entry name" value="SUZ"/>
    <property type="match status" value="1"/>
</dbReference>
<dbReference type="EMBL" id="ML977166">
    <property type="protein sequence ID" value="KAF1984803.1"/>
    <property type="molecule type" value="Genomic_DNA"/>
</dbReference>
<feature type="domain" description="SUZ" evidence="2">
    <location>
        <begin position="58"/>
        <end position="157"/>
    </location>
</feature>
<dbReference type="InterPro" id="IPR024771">
    <property type="entry name" value="SUZ"/>
</dbReference>
<dbReference type="AlphaFoldDB" id="A0A6G1GV19"/>
<feature type="compositionally biased region" description="Basic and acidic residues" evidence="1">
    <location>
        <begin position="224"/>
        <end position="237"/>
    </location>
</feature>